<feature type="transmembrane region" description="Helical" evidence="3">
    <location>
        <begin position="84"/>
        <end position="106"/>
    </location>
</feature>
<dbReference type="eggNOG" id="COG3806">
    <property type="taxonomic scope" value="Bacteria"/>
</dbReference>
<dbReference type="Gene3D" id="1.10.10.1320">
    <property type="entry name" value="Anti-sigma factor, zinc-finger domain"/>
    <property type="match status" value="1"/>
</dbReference>
<dbReference type="PATRIC" id="fig|1246995.3.peg.2597"/>
<dbReference type="InterPro" id="IPR041916">
    <property type="entry name" value="Anti_sigma_zinc_sf"/>
</dbReference>
<feature type="transmembrane region" description="Helical" evidence="3">
    <location>
        <begin position="209"/>
        <end position="232"/>
    </location>
</feature>
<reference evidence="4 5" key="1">
    <citation type="journal article" date="2014" name="J. Biotechnol.">
        <title>Complete genome sequence of the actinobacterium Actinoplanes friuliensis HAG 010964, producer of the lipopeptide antibiotic friulimycin.</title>
        <authorList>
            <person name="Ruckert C."/>
            <person name="Szczepanowski R."/>
            <person name="Albersmeier A."/>
            <person name="Goesmann A."/>
            <person name="Fischer N."/>
            <person name="Steinkamper A."/>
            <person name="Puhler A."/>
            <person name="Biener R."/>
            <person name="Schwartz D."/>
            <person name="Kalinowski J."/>
        </authorList>
    </citation>
    <scope>NUCLEOTIDE SEQUENCE [LARGE SCALE GENOMIC DNA]</scope>
    <source>
        <strain evidence="4 5">DSM 7358</strain>
    </source>
</reference>
<dbReference type="Proteomes" id="UP000017746">
    <property type="component" value="Chromosome"/>
</dbReference>
<dbReference type="STRING" id="1246995.AFR_12785"/>
<keyword evidence="1" id="KW-0805">Transcription regulation</keyword>
<feature type="transmembrane region" description="Helical" evidence="3">
    <location>
        <begin position="238"/>
        <end position="257"/>
    </location>
</feature>
<dbReference type="OrthoDB" id="3424744at2"/>
<keyword evidence="3" id="KW-0812">Transmembrane</keyword>
<feature type="transmembrane region" description="Helical" evidence="3">
    <location>
        <begin position="181"/>
        <end position="202"/>
    </location>
</feature>
<accession>U5VV15</accession>
<keyword evidence="3" id="KW-1133">Transmembrane helix</keyword>
<sequence>MSVHVPAETLADYAGGRLSVDDARTWPAEVHLEACAECRQELARLAPPPVRSMLDDAFTGVLTQATTGPRPVRRRRLRRLSRRWGTWSMMSWAVMTATAIAAAFLLDRAFPLGPSVVLLLSPVTPLAGLAVAWSRHGDPAWETIAGTARAGADLLLRRTVAVLAFVLPLLAVAGWRLGTQPALWLLPSLAFTSATLLLGGLIGVSRAAAVLGGAWVLAIAFPALVAVRLPALMSPDSVPGWIVAAVVLTGLVVLRAGEDHRRLKSWN</sequence>
<gene>
    <name evidence="4" type="ORF">AFR_12785</name>
</gene>
<dbReference type="KEGG" id="afs:AFR_12785"/>
<evidence type="ECO:0000313" key="5">
    <source>
        <dbReference type="Proteomes" id="UP000017746"/>
    </source>
</evidence>
<evidence type="ECO:0000256" key="1">
    <source>
        <dbReference type="ARBA" id="ARBA00023015"/>
    </source>
</evidence>
<evidence type="ECO:0000256" key="3">
    <source>
        <dbReference type="SAM" id="Phobius"/>
    </source>
</evidence>
<feature type="transmembrane region" description="Helical" evidence="3">
    <location>
        <begin position="155"/>
        <end position="175"/>
    </location>
</feature>
<proteinExistence type="predicted"/>
<name>U5VV15_9ACTN</name>
<organism evidence="4 5">
    <name type="scientific">Actinoplanes friuliensis DSM 7358</name>
    <dbReference type="NCBI Taxonomy" id="1246995"/>
    <lineage>
        <taxon>Bacteria</taxon>
        <taxon>Bacillati</taxon>
        <taxon>Actinomycetota</taxon>
        <taxon>Actinomycetes</taxon>
        <taxon>Micromonosporales</taxon>
        <taxon>Micromonosporaceae</taxon>
        <taxon>Actinoplanes</taxon>
    </lineage>
</organism>
<keyword evidence="3" id="KW-0472">Membrane</keyword>
<evidence type="ECO:0000256" key="2">
    <source>
        <dbReference type="ARBA" id="ARBA00023163"/>
    </source>
</evidence>
<keyword evidence="2" id="KW-0804">Transcription</keyword>
<protein>
    <submittedName>
        <fullName evidence="4">Integral membrane protein</fullName>
    </submittedName>
</protein>
<feature type="transmembrane region" description="Helical" evidence="3">
    <location>
        <begin position="112"/>
        <end position="134"/>
    </location>
</feature>
<dbReference type="AlphaFoldDB" id="U5VV15"/>
<keyword evidence="5" id="KW-1185">Reference proteome</keyword>
<evidence type="ECO:0000313" key="4">
    <source>
        <dbReference type="EMBL" id="AGZ40843.1"/>
    </source>
</evidence>
<dbReference type="EMBL" id="CP006272">
    <property type="protein sequence ID" value="AGZ40843.1"/>
    <property type="molecule type" value="Genomic_DNA"/>
</dbReference>
<dbReference type="RefSeq" id="WP_023360902.1">
    <property type="nucleotide sequence ID" value="NC_022657.1"/>
</dbReference>
<dbReference type="HOGENOM" id="CLU_061391_0_0_11"/>